<feature type="transmembrane region" description="Helical" evidence="2">
    <location>
        <begin position="27"/>
        <end position="46"/>
    </location>
</feature>
<keyword evidence="2" id="KW-0472">Membrane</keyword>
<proteinExistence type="predicted"/>
<protein>
    <recommendedName>
        <fullName evidence="3">Ubiquitin-like domain-containing protein</fullName>
    </recommendedName>
</protein>
<dbReference type="InterPro" id="IPR029071">
    <property type="entry name" value="Ubiquitin-like_domsf"/>
</dbReference>
<accession>A0A1B6E715</accession>
<dbReference type="CDD" id="cd17057">
    <property type="entry name" value="Ubl_TMUB1_like"/>
    <property type="match status" value="1"/>
</dbReference>
<dbReference type="PANTHER" id="PTHR14557:SF5">
    <property type="entry name" value="UBIQUITIN-LIKE DOMAIN-CONTAINING PROTEIN"/>
    <property type="match status" value="1"/>
</dbReference>
<dbReference type="InterPro" id="IPR040352">
    <property type="entry name" value="TMUB1/2"/>
</dbReference>
<feature type="compositionally biased region" description="Polar residues" evidence="1">
    <location>
        <begin position="68"/>
        <end position="90"/>
    </location>
</feature>
<name>A0A1B6E715_9HEMI</name>
<organism evidence="5">
    <name type="scientific">Clastoptera arizonana</name>
    <name type="common">Arizona spittle bug</name>
    <dbReference type="NCBI Taxonomy" id="38151"/>
    <lineage>
        <taxon>Eukaryota</taxon>
        <taxon>Metazoa</taxon>
        <taxon>Ecdysozoa</taxon>
        <taxon>Arthropoda</taxon>
        <taxon>Hexapoda</taxon>
        <taxon>Insecta</taxon>
        <taxon>Pterygota</taxon>
        <taxon>Neoptera</taxon>
        <taxon>Paraneoptera</taxon>
        <taxon>Hemiptera</taxon>
        <taxon>Auchenorrhyncha</taxon>
        <taxon>Cercopoidea</taxon>
        <taxon>Clastopteridae</taxon>
        <taxon>Clastoptera</taxon>
    </lineage>
</organism>
<feature type="domain" description="Ubiquitin-like" evidence="3">
    <location>
        <begin position="168"/>
        <end position="244"/>
    </location>
</feature>
<feature type="compositionally biased region" description="Polar residues" evidence="1">
    <location>
        <begin position="246"/>
        <end position="257"/>
    </location>
</feature>
<evidence type="ECO:0000259" key="3">
    <source>
        <dbReference type="PROSITE" id="PS50053"/>
    </source>
</evidence>
<dbReference type="PROSITE" id="PS50053">
    <property type="entry name" value="UBIQUITIN_2"/>
    <property type="match status" value="1"/>
</dbReference>
<feature type="region of interest" description="Disordered" evidence="1">
    <location>
        <begin position="116"/>
        <end position="164"/>
    </location>
</feature>
<evidence type="ECO:0000313" key="5">
    <source>
        <dbReference type="EMBL" id="JAS33730.1"/>
    </source>
</evidence>
<keyword evidence="2" id="KW-1133">Transmembrane helix</keyword>
<dbReference type="Gene3D" id="3.10.20.90">
    <property type="entry name" value="Phosphatidylinositol 3-kinase Catalytic Subunit, Chain A, domain 1"/>
    <property type="match status" value="1"/>
</dbReference>
<dbReference type="Pfam" id="PF00240">
    <property type="entry name" value="ubiquitin"/>
    <property type="match status" value="1"/>
</dbReference>
<feature type="region of interest" description="Disordered" evidence="1">
    <location>
        <begin position="66"/>
        <end position="94"/>
    </location>
</feature>
<feature type="compositionally biased region" description="Low complexity" evidence="1">
    <location>
        <begin position="122"/>
        <end position="133"/>
    </location>
</feature>
<dbReference type="GO" id="GO:0036503">
    <property type="term" value="P:ERAD pathway"/>
    <property type="evidence" value="ECO:0007669"/>
    <property type="project" value="InterPro"/>
</dbReference>
<feature type="region of interest" description="Disordered" evidence="1">
    <location>
        <begin position="245"/>
        <end position="267"/>
    </location>
</feature>
<dbReference type="EMBL" id="GEDC01003568">
    <property type="protein sequence ID" value="JAS33730.1"/>
    <property type="molecule type" value="Transcribed_RNA"/>
</dbReference>
<sequence>MLVTRPTANDATTQEKMSMIEGIGDEVIQFFSAVIVILVFLLAWWSTNIREGPLIRTVLILERRSRNRTTAAVASPQTSSTESENGIDTGQNDETEEIMDTEPNDHKNENKLVVNKTNGIPSNVESNLVSNSSDTDLDEPNSADPQSSNENERSQSESLTTADSADHIKIRLKYLNDDQKLVDGRLKEPLGEFKRRHFSIELDADKLVRLIFNGQVLQCENQTLQGYGLYDNCVVHCLVHTPRAGPTSTRNNTATQGNNSSNNNNNSSPPDWNLNTLLYSCLSIIFIIAWYCRYQYAQLFTVSTTVALIALTCIFSVSLFNLQTPNQDAIPQ</sequence>
<reference evidence="5" key="1">
    <citation type="submission" date="2015-12" db="EMBL/GenBank/DDBJ databases">
        <title>De novo transcriptome assembly of four potential Pierce s Disease insect vectors from Arizona vineyards.</title>
        <authorList>
            <person name="Tassone E.E."/>
        </authorList>
    </citation>
    <scope>NUCLEOTIDE SEQUENCE</scope>
</reference>
<feature type="transmembrane region" description="Helical" evidence="2">
    <location>
        <begin position="272"/>
        <end position="292"/>
    </location>
</feature>
<keyword evidence="2" id="KW-0812">Transmembrane</keyword>
<dbReference type="AlphaFoldDB" id="A0A1B6E715"/>
<dbReference type="EMBL" id="GEDC01014363">
    <property type="protein sequence ID" value="JAS22935.1"/>
    <property type="molecule type" value="Transcribed_RNA"/>
</dbReference>
<feature type="transmembrane region" description="Helical" evidence="2">
    <location>
        <begin position="299"/>
        <end position="322"/>
    </location>
</feature>
<dbReference type="InterPro" id="IPR000626">
    <property type="entry name" value="Ubiquitin-like_dom"/>
</dbReference>
<dbReference type="SUPFAM" id="SSF54236">
    <property type="entry name" value="Ubiquitin-like"/>
    <property type="match status" value="1"/>
</dbReference>
<evidence type="ECO:0000256" key="1">
    <source>
        <dbReference type="SAM" id="MobiDB-lite"/>
    </source>
</evidence>
<feature type="compositionally biased region" description="Low complexity" evidence="1">
    <location>
        <begin position="258"/>
        <end position="267"/>
    </location>
</feature>
<gene>
    <name evidence="4" type="ORF">g.11570</name>
    <name evidence="5" type="ORF">g.11573</name>
</gene>
<dbReference type="PANTHER" id="PTHR14557">
    <property type="entry name" value="PROTEIN C7ORF21"/>
    <property type="match status" value="1"/>
</dbReference>
<evidence type="ECO:0000313" key="4">
    <source>
        <dbReference type="EMBL" id="JAS22935.1"/>
    </source>
</evidence>
<evidence type="ECO:0000256" key="2">
    <source>
        <dbReference type="SAM" id="Phobius"/>
    </source>
</evidence>